<organism evidence="2 3">
    <name type="scientific">Spirodela intermedia</name>
    <name type="common">Intermediate duckweed</name>
    <dbReference type="NCBI Taxonomy" id="51605"/>
    <lineage>
        <taxon>Eukaryota</taxon>
        <taxon>Viridiplantae</taxon>
        <taxon>Streptophyta</taxon>
        <taxon>Embryophyta</taxon>
        <taxon>Tracheophyta</taxon>
        <taxon>Spermatophyta</taxon>
        <taxon>Magnoliopsida</taxon>
        <taxon>Liliopsida</taxon>
        <taxon>Araceae</taxon>
        <taxon>Lemnoideae</taxon>
        <taxon>Spirodela</taxon>
    </lineage>
</organism>
<evidence type="ECO:0000256" key="1">
    <source>
        <dbReference type="SAM" id="MobiDB-lite"/>
    </source>
</evidence>
<protein>
    <submittedName>
        <fullName evidence="2">Uncharacterized protein</fullName>
    </submittedName>
</protein>
<dbReference type="Proteomes" id="UP001189122">
    <property type="component" value="Unassembled WGS sequence"/>
</dbReference>
<feature type="region of interest" description="Disordered" evidence="1">
    <location>
        <begin position="1"/>
        <end position="21"/>
    </location>
</feature>
<dbReference type="EMBL" id="CACRZD030000401">
    <property type="protein sequence ID" value="CAA6675758.1"/>
    <property type="molecule type" value="Genomic_DNA"/>
</dbReference>
<evidence type="ECO:0000313" key="3">
    <source>
        <dbReference type="Proteomes" id="UP001189122"/>
    </source>
</evidence>
<evidence type="ECO:0000313" key="2">
    <source>
        <dbReference type="EMBL" id="CAA6675758.1"/>
    </source>
</evidence>
<name>A0ABN7ECW2_SPIIN</name>
<proteinExistence type="predicted"/>
<keyword evidence="3" id="KW-1185">Reference proteome</keyword>
<comment type="caution">
    <text evidence="2">The sequence shown here is derived from an EMBL/GenBank/DDBJ whole genome shotgun (WGS) entry which is preliminary data.</text>
</comment>
<sequence>MGQDPILNPTSELKEGPPTPCKIILEKLNPPSPLLSLAREQLGGAASRRLERLELMEARVRTPLPRHRWPAGYGAKSGRTR</sequence>
<accession>A0ABN7ECW2</accession>
<reference evidence="3" key="1">
    <citation type="journal article" date="2020" name="Sci. Rep.">
        <title>Chromosome-scale genome assembly for the duckweed Spirodela intermedia, integrating cytogenetic maps, PacBio and Oxford Nanopore libraries.</title>
        <authorList>
            <person name="Hoang P.T.N."/>
            <person name="Fiebig A."/>
            <person name="Novak P."/>
            <person name="Macas J."/>
            <person name="Cao H.X."/>
            <person name="Stepanenko A."/>
            <person name="Chen G."/>
            <person name="Borisjuk N."/>
            <person name="Scholz U."/>
            <person name="Schubert I."/>
        </authorList>
    </citation>
    <scope>NUCLEOTIDE SEQUENCE [LARGE SCALE GENOMIC DNA]</scope>
</reference>
<gene>
    <name evidence="2" type="ORF">SI7747_UN022100</name>
</gene>